<evidence type="ECO:0000256" key="1">
    <source>
        <dbReference type="ARBA" id="ARBA00001971"/>
    </source>
</evidence>
<dbReference type="PROSITE" id="PS00086">
    <property type="entry name" value="CYTOCHROME_P450"/>
    <property type="match status" value="1"/>
</dbReference>
<comment type="cofactor">
    <cofactor evidence="1 13">
        <name>heme</name>
        <dbReference type="ChEBI" id="CHEBI:30413"/>
    </cofactor>
</comment>
<gene>
    <name evidence="16" type="ORF">PsYK624_141820</name>
</gene>
<keyword evidence="7 13" id="KW-0479">Metal-binding</keyword>
<dbReference type="PANTHER" id="PTHR46300">
    <property type="entry name" value="P450, PUTATIVE (EUROFUNG)-RELATED-RELATED"/>
    <property type="match status" value="1"/>
</dbReference>
<dbReference type="Gene3D" id="1.10.630.10">
    <property type="entry name" value="Cytochrome P450"/>
    <property type="match status" value="1"/>
</dbReference>
<comment type="subcellular location">
    <subcellularLocation>
        <location evidence="2">Membrane</location>
        <topology evidence="2">Single-pass membrane protein</topology>
    </subcellularLocation>
</comment>
<comment type="pathway">
    <text evidence="3">Secondary metabolite biosynthesis.</text>
</comment>
<keyword evidence="6 15" id="KW-0812">Transmembrane</keyword>
<evidence type="ECO:0000256" key="9">
    <source>
        <dbReference type="ARBA" id="ARBA00023002"/>
    </source>
</evidence>
<keyword evidence="5 13" id="KW-0349">Heme</keyword>
<evidence type="ECO:0000256" key="14">
    <source>
        <dbReference type="RuleBase" id="RU000461"/>
    </source>
</evidence>
<evidence type="ECO:0000256" key="15">
    <source>
        <dbReference type="SAM" id="Phobius"/>
    </source>
</evidence>
<evidence type="ECO:0000256" key="10">
    <source>
        <dbReference type="ARBA" id="ARBA00023004"/>
    </source>
</evidence>
<evidence type="ECO:0000256" key="13">
    <source>
        <dbReference type="PIRSR" id="PIRSR602401-1"/>
    </source>
</evidence>
<keyword evidence="10 13" id="KW-0408">Iron</keyword>
<comment type="caution">
    <text evidence="16">The sequence shown here is derived from an EMBL/GenBank/DDBJ whole genome shotgun (WGS) entry which is preliminary data.</text>
</comment>
<keyword evidence="11 14" id="KW-0503">Monooxygenase</keyword>
<dbReference type="CDD" id="cd11065">
    <property type="entry name" value="CYP64-like"/>
    <property type="match status" value="1"/>
</dbReference>
<dbReference type="GO" id="GO:0005506">
    <property type="term" value="F:iron ion binding"/>
    <property type="evidence" value="ECO:0007669"/>
    <property type="project" value="InterPro"/>
</dbReference>
<dbReference type="EMBL" id="BPQB01000079">
    <property type="protein sequence ID" value="GJE97960.1"/>
    <property type="molecule type" value="Genomic_DNA"/>
</dbReference>
<evidence type="ECO:0000256" key="8">
    <source>
        <dbReference type="ARBA" id="ARBA00022989"/>
    </source>
</evidence>
<evidence type="ECO:0000256" key="12">
    <source>
        <dbReference type="ARBA" id="ARBA00023136"/>
    </source>
</evidence>
<dbReference type="PANTHER" id="PTHR46300:SF7">
    <property type="entry name" value="P450, PUTATIVE (EUROFUNG)-RELATED"/>
    <property type="match status" value="1"/>
</dbReference>
<name>A0A9P3LK33_9APHY</name>
<keyword evidence="17" id="KW-1185">Reference proteome</keyword>
<keyword evidence="8 15" id="KW-1133">Transmembrane helix</keyword>
<evidence type="ECO:0000256" key="6">
    <source>
        <dbReference type="ARBA" id="ARBA00022692"/>
    </source>
</evidence>
<reference evidence="16 17" key="1">
    <citation type="submission" date="2021-08" db="EMBL/GenBank/DDBJ databases">
        <title>Draft Genome Sequence of Phanerochaete sordida strain YK-624.</title>
        <authorList>
            <person name="Mori T."/>
            <person name="Dohra H."/>
            <person name="Suzuki T."/>
            <person name="Kawagishi H."/>
            <person name="Hirai H."/>
        </authorList>
    </citation>
    <scope>NUCLEOTIDE SEQUENCE [LARGE SCALE GENOMIC DNA]</scope>
    <source>
        <strain evidence="16 17">YK-624</strain>
    </source>
</reference>
<evidence type="ECO:0000256" key="11">
    <source>
        <dbReference type="ARBA" id="ARBA00023033"/>
    </source>
</evidence>
<feature type="transmembrane region" description="Helical" evidence="15">
    <location>
        <begin position="6"/>
        <end position="25"/>
    </location>
</feature>
<accession>A0A9P3LK33</accession>
<dbReference type="Pfam" id="PF00067">
    <property type="entry name" value="p450"/>
    <property type="match status" value="1"/>
</dbReference>
<proteinExistence type="inferred from homology"/>
<dbReference type="GO" id="GO:0004497">
    <property type="term" value="F:monooxygenase activity"/>
    <property type="evidence" value="ECO:0007669"/>
    <property type="project" value="UniProtKB-KW"/>
</dbReference>
<dbReference type="AlphaFoldDB" id="A0A9P3LK33"/>
<dbReference type="PRINTS" id="PR00385">
    <property type="entry name" value="P450"/>
</dbReference>
<keyword evidence="9 14" id="KW-0560">Oxidoreductase</keyword>
<feature type="binding site" description="axial binding residue" evidence="13">
    <location>
        <position position="439"/>
    </location>
    <ligand>
        <name>heme</name>
        <dbReference type="ChEBI" id="CHEBI:30413"/>
    </ligand>
    <ligandPart>
        <name>Fe</name>
        <dbReference type="ChEBI" id="CHEBI:18248"/>
    </ligandPart>
</feature>
<organism evidence="16 17">
    <name type="scientific">Phanerochaete sordida</name>
    <dbReference type="NCBI Taxonomy" id="48140"/>
    <lineage>
        <taxon>Eukaryota</taxon>
        <taxon>Fungi</taxon>
        <taxon>Dikarya</taxon>
        <taxon>Basidiomycota</taxon>
        <taxon>Agaricomycotina</taxon>
        <taxon>Agaricomycetes</taxon>
        <taxon>Polyporales</taxon>
        <taxon>Phanerochaetaceae</taxon>
        <taxon>Phanerochaete</taxon>
    </lineage>
</organism>
<evidence type="ECO:0000256" key="4">
    <source>
        <dbReference type="ARBA" id="ARBA00010617"/>
    </source>
</evidence>
<dbReference type="GO" id="GO:0020037">
    <property type="term" value="F:heme binding"/>
    <property type="evidence" value="ECO:0007669"/>
    <property type="project" value="InterPro"/>
</dbReference>
<dbReference type="InterPro" id="IPR036396">
    <property type="entry name" value="Cyt_P450_sf"/>
</dbReference>
<dbReference type="Proteomes" id="UP000703269">
    <property type="component" value="Unassembled WGS sequence"/>
</dbReference>
<evidence type="ECO:0000256" key="7">
    <source>
        <dbReference type="ARBA" id="ARBA00022723"/>
    </source>
</evidence>
<evidence type="ECO:0000256" key="2">
    <source>
        <dbReference type="ARBA" id="ARBA00004167"/>
    </source>
</evidence>
<dbReference type="InterPro" id="IPR001128">
    <property type="entry name" value="Cyt_P450"/>
</dbReference>
<protein>
    <submittedName>
        <fullName evidence="16">Cytochrome P450</fullName>
    </submittedName>
</protein>
<evidence type="ECO:0000313" key="16">
    <source>
        <dbReference type="EMBL" id="GJE97960.1"/>
    </source>
</evidence>
<dbReference type="InterPro" id="IPR017972">
    <property type="entry name" value="Cyt_P450_CS"/>
</dbReference>
<dbReference type="GO" id="GO:0016020">
    <property type="term" value="C:membrane"/>
    <property type="evidence" value="ECO:0007669"/>
    <property type="project" value="UniProtKB-SubCell"/>
</dbReference>
<evidence type="ECO:0000256" key="3">
    <source>
        <dbReference type="ARBA" id="ARBA00005179"/>
    </source>
</evidence>
<dbReference type="InterPro" id="IPR002401">
    <property type="entry name" value="Cyt_P450_E_grp-I"/>
</dbReference>
<comment type="similarity">
    <text evidence="4 14">Belongs to the cytochrome P450 family.</text>
</comment>
<dbReference type="SUPFAM" id="SSF48264">
    <property type="entry name" value="Cytochrome P450"/>
    <property type="match status" value="1"/>
</dbReference>
<evidence type="ECO:0000256" key="5">
    <source>
        <dbReference type="ARBA" id="ARBA00022617"/>
    </source>
</evidence>
<dbReference type="GO" id="GO:0016705">
    <property type="term" value="F:oxidoreductase activity, acting on paired donors, with incorporation or reduction of molecular oxygen"/>
    <property type="evidence" value="ECO:0007669"/>
    <property type="project" value="InterPro"/>
</dbReference>
<sequence length="514" mass="58182">MQAQYPSSLLPLISLCAGLGIVYLVSRLLRKDNSYPPGPKGWPIIGNISDVPTDYAWDAYREMCRKYNSDIVHLEVFGSHIIVLNSAKAAEDLLDKRSNIYSDRQTTVMIHELTGWHRALAFIPYGDYWRKHRRLFNQHFRAAAVPQYHLKQIKAVRRLLQHLLDSPKDFLDHIRFMSGAVILDIVYAFDVRPGDYRIELVERAMAVVNVIVDAGTNLVDLIPLLKHLPTWLPGAGFKRTAAEWKVQVDGMFNTPFEEFKTTMEDRKVEECFSASVLSHGEDEDIDQIARNLAGSAYAAGSDTTVATLTIFVFALVLFPKAQVAAQAELDRVLDQQRLPEISDKDQLPHVTAIVLEVLRWRPAIPLGIPHRLTVDDEYNGYHIPAGSIVMGNAWAILHDENTYPDPDEFKPERYLNDDGSLRTDIPYPTETFGHGRRICAGRHFAHDILWLAIAHILTVFKIERPLNDGGHEITPEAEFTPRFISVPKPFKCRFTPRFSGAEALINVSSNTSHD</sequence>
<evidence type="ECO:0000313" key="17">
    <source>
        <dbReference type="Proteomes" id="UP000703269"/>
    </source>
</evidence>
<dbReference type="OrthoDB" id="2789670at2759"/>
<dbReference type="InterPro" id="IPR050364">
    <property type="entry name" value="Cytochrome_P450_fung"/>
</dbReference>
<dbReference type="PRINTS" id="PR00463">
    <property type="entry name" value="EP450I"/>
</dbReference>
<keyword evidence="12 15" id="KW-0472">Membrane</keyword>